<evidence type="ECO:0000259" key="1">
    <source>
        <dbReference type="Pfam" id="PF12697"/>
    </source>
</evidence>
<dbReference type="EMBL" id="JAWJYN010000001">
    <property type="protein sequence ID" value="MDZ8161365.1"/>
    <property type="molecule type" value="Genomic_DNA"/>
</dbReference>
<dbReference type="Proteomes" id="UP001291912">
    <property type="component" value="Unassembled WGS sequence"/>
</dbReference>
<dbReference type="SUPFAM" id="SSF53474">
    <property type="entry name" value="alpha/beta-Hydrolases"/>
    <property type="match status" value="1"/>
</dbReference>
<dbReference type="PRINTS" id="PR00412">
    <property type="entry name" value="EPOXHYDRLASE"/>
</dbReference>
<keyword evidence="2" id="KW-0378">Hydrolase</keyword>
<reference evidence="2 3" key="1">
    <citation type="submission" date="2023-10" db="EMBL/GenBank/DDBJ databases">
        <title>Microbacterium xanthum sp. nov., isolated from seaweed.</title>
        <authorList>
            <person name="Lee S.D."/>
        </authorList>
    </citation>
    <scope>NUCLEOTIDE SEQUENCE [LARGE SCALE GENOMIC DNA]</scope>
    <source>
        <strain evidence="2 3">KCTC 19124</strain>
    </source>
</reference>
<dbReference type="InterPro" id="IPR029058">
    <property type="entry name" value="AB_hydrolase_fold"/>
</dbReference>
<dbReference type="Gene3D" id="3.40.50.1820">
    <property type="entry name" value="alpha/beta hydrolase"/>
    <property type="match status" value="1"/>
</dbReference>
<dbReference type="InterPro" id="IPR000639">
    <property type="entry name" value="Epox_hydrolase-like"/>
</dbReference>
<organism evidence="2 3">
    <name type="scientific">Microbacterium aquimaris</name>
    <dbReference type="NCBI Taxonomy" id="459816"/>
    <lineage>
        <taxon>Bacteria</taxon>
        <taxon>Bacillati</taxon>
        <taxon>Actinomycetota</taxon>
        <taxon>Actinomycetes</taxon>
        <taxon>Micrococcales</taxon>
        <taxon>Microbacteriaceae</taxon>
        <taxon>Microbacterium</taxon>
    </lineage>
</organism>
<gene>
    <name evidence="2" type="ORF">R2Q92_05900</name>
</gene>
<sequence length="308" mass="31759">MLPRYVREGGTPPLVAEPARFRWRTVSVATGVGDLTARVSRRTGPVATVLLHGAAGTWTTWTPLAEYAEGSGRALTDVVAVDLPGWGDSAPLEESTTVADVSRAVAEVVVALGYERAIVVGHSLGALVSLDVAAREPDTTLGAVLVSPTGAAALDASRRPLRGGMRLPGFAGMRATMRVLAALGPAGGAVVGAVASAGLLPALARPLFAARVDPTVVAAFRSEIRPATFARGARAAAVYDEDAWRAIRCRVVSVRGPADVFASPGDDAAFAARIPRFTVHPVTGAAHFAHVERPDAVLDAIAEVRDGA</sequence>
<comment type="caution">
    <text evidence="2">The sequence shown here is derived from an EMBL/GenBank/DDBJ whole genome shotgun (WGS) entry which is preliminary data.</text>
</comment>
<dbReference type="Pfam" id="PF12697">
    <property type="entry name" value="Abhydrolase_6"/>
    <property type="match status" value="1"/>
</dbReference>
<accession>A0ABU5N5L7</accession>
<dbReference type="InterPro" id="IPR000073">
    <property type="entry name" value="AB_hydrolase_1"/>
</dbReference>
<evidence type="ECO:0000313" key="2">
    <source>
        <dbReference type="EMBL" id="MDZ8161365.1"/>
    </source>
</evidence>
<keyword evidence="3" id="KW-1185">Reference proteome</keyword>
<feature type="domain" description="AB hydrolase-1" evidence="1">
    <location>
        <begin position="49"/>
        <end position="300"/>
    </location>
</feature>
<proteinExistence type="predicted"/>
<dbReference type="RefSeq" id="WP_194423988.1">
    <property type="nucleotide sequence ID" value="NZ_BAAAPT010000001.1"/>
</dbReference>
<dbReference type="GO" id="GO:0016787">
    <property type="term" value="F:hydrolase activity"/>
    <property type="evidence" value="ECO:0007669"/>
    <property type="project" value="UniProtKB-KW"/>
</dbReference>
<evidence type="ECO:0000313" key="3">
    <source>
        <dbReference type="Proteomes" id="UP001291912"/>
    </source>
</evidence>
<dbReference type="PANTHER" id="PTHR43798">
    <property type="entry name" value="MONOACYLGLYCEROL LIPASE"/>
    <property type="match status" value="1"/>
</dbReference>
<dbReference type="InterPro" id="IPR050266">
    <property type="entry name" value="AB_hydrolase_sf"/>
</dbReference>
<dbReference type="PANTHER" id="PTHR43798:SF33">
    <property type="entry name" value="HYDROLASE, PUTATIVE (AFU_ORTHOLOGUE AFUA_2G14860)-RELATED"/>
    <property type="match status" value="1"/>
</dbReference>
<name>A0ABU5N5L7_9MICO</name>
<protein>
    <submittedName>
        <fullName evidence="2">Alpha/beta hydrolase</fullName>
    </submittedName>
</protein>